<accession>A0ABW0CBM2</accession>
<gene>
    <name evidence="1" type="ORF">ACFPH8_14950</name>
</gene>
<proteinExistence type="predicted"/>
<reference evidence="2" key="1">
    <citation type="journal article" date="2019" name="Int. J. Syst. Evol. Microbiol.">
        <title>The Global Catalogue of Microorganisms (GCM) 10K type strain sequencing project: providing services to taxonomists for standard genome sequencing and annotation.</title>
        <authorList>
            <consortium name="The Broad Institute Genomics Platform"/>
            <consortium name="The Broad Institute Genome Sequencing Center for Infectious Disease"/>
            <person name="Wu L."/>
            <person name="Ma J."/>
        </authorList>
    </citation>
    <scope>NUCLEOTIDE SEQUENCE [LARGE SCALE GENOMIC DNA]</scope>
    <source>
        <strain evidence="2">JCM 17978</strain>
    </source>
</reference>
<evidence type="ECO:0000313" key="2">
    <source>
        <dbReference type="Proteomes" id="UP001596162"/>
    </source>
</evidence>
<name>A0ABW0CBM2_9FLAO</name>
<comment type="caution">
    <text evidence="1">The sequence shown here is derived from an EMBL/GenBank/DDBJ whole genome shotgun (WGS) entry which is preliminary data.</text>
</comment>
<dbReference type="RefSeq" id="WP_376862253.1">
    <property type="nucleotide sequence ID" value="NZ_JBHSLA010000017.1"/>
</dbReference>
<dbReference type="EMBL" id="JBHSLA010000017">
    <property type="protein sequence ID" value="MFC5196634.1"/>
    <property type="molecule type" value="Genomic_DNA"/>
</dbReference>
<protein>
    <submittedName>
        <fullName evidence="1">Uncharacterized protein</fullName>
    </submittedName>
</protein>
<keyword evidence="2" id="KW-1185">Reference proteome</keyword>
<evidence type="ECO:0000313" key="1">
    <source>
        <dbReference type="EMBL" id="MFC5196634.1"/>
    </source>
</evidence>
<organism evidence="1 2">
    <name type="scientific">Bizionia hallyeonensis</name>
    <dbReference type="NCBI Taxonomy" id="1123757"/>
    <lineage>
        <taxon>Bacteria</taxon>
        <taxon>Pseudomonadati</taxon>
        <taxon>Bacteroidota</taxon>
        <taxon>Flavobacteriia</taxon>
        <taxon>Flavobacteriales</taxon>
        <taxon>Flavobacteriaceae</taxon>
        <taxon>Bizionia</taxon>
    </lineage>
</organism>
<sequence>MEQKYWYRLLTHFYDKNYFANGLTLPYIIGSKVITEPNNQVQTIKEFFEEVKNENVYLSVLKCCGIGELVFSLSNKSDFEIYGGFENIVDIDGLFDNFKNINDFSNYLQEKYGDIISQEKFSRNHFGKWERFTADIDLSRLSEL</sequence>
<dbReference type="Proteomes" id="UP001596162">
    <property type="component" value="Unassembled WGS sequence"/>
</dbReference>